<evidence type="ECO:0000256" key="3">
    <source>
        <dbReference type="ARBA" id="ARBA00022989"/>
    </source>
</evidence>
<keyword evidence="7" id="KW-1185">Reference proteome</keyword>
<comment type="subcellular location">
    <subcellularLocation>
        <location evidence="1">Membrane</location>
        <topology evidence="1">Multi-pass membrane protein</topology>
    </subcellularLocation>
</comment>
<feature type="transmembrane region" description="Helical" evidence="5">
    <location>
        <begin position="126"/>
        <end position="147"/>
    </location>
</feature>
<accession>A0ABT5JXM5</accession>
<dbReference type="EMBL" id="JAQQXR010000002">
    <property type="protein sequence ID" value="MDC8757236.1"/>
    <property type="molecule type" value="Genomic_DNA"/>
</dbReference>
<gene>
    <name evidence="6" type="ORF">OIK44_06500</name>
</gene>
<feature type="transmembrane region" description="Helical" evidence="5">
    <location>
        <begin position="78"/>
        <end position="105"/>
    </location>
</feature>
<feature type="transmembrane region" description="Helical" evidence="5">
    <location>
        <begin position="226"/>
        <end position="250"/>
    </location>
</feature>
<dbReference type="Proteomes" id="UP001221208">
    <property type="component" value="Unassembled WGS sequence"/>
</dbReference>
<reference evidence="6 7" key="1">
    <citation type="submission" date="2022-10" db="EMBL/GenBank/DDBJ databases">
        <title>Janthinobacterium sp. hw3 Genome sequencing.</title>
        <authorList>
            <person name="Park S."/>
        </authorList>
    </citation>
    <scope>NUCLEOTIDE SEQUENCE [LARGE SCALE GENOMIC DNA]</scope>
    <source>
        <strain evidence="7">hw3</strain>
    </source>
</reference>
<feature type="transmembrane region" description="Helical" evidence="5">
    <location>
        <begin position="21"/>
        <end position="43"/>
    </location>
</feature>
<comment type="caution">
    <text evidence="6">The sequence shown here is derived from an EMBL/GenBank/DDBJ whole genome shotgun (WGS) entry which is preliminary data.</text>
</comment>
<evidence type="ECO:0000256" key="1">
    <source>
        <dbReference type="ARBA" id="ARBA00004141"/>
    </source>
</evidence>
<keyword evidence="3 5" id="KW-1133">Transmembrane helix</keyword>
<name>A0ABT5JXM5_9BURK</name>
<feature type="transmembrane region" description="Helical" evidence="5">
    <location>
        <begin position="153"/>
        <end position="170"/>
    </location>
</feature>
<sequence length="275" mass="29722">MRAVLNAYGRALQAQLHGRMLLLSIIPFVLSVALWLLMLWQGLQPLVDSLHSLFAEHDGFRLSGSVLGTLGLGALKTVIVPLIAMFLLLPLMVLTALLFIGVAAMPAIARHVGGRHFPRLEKKRGGGLLGSLATGAGAFLVFVLGWIATLPLYFFPPLAMLAQALLWGWLSSRVMAYDALADYASEDERRALLRAHRRPLLAIGVVSGAAGALPGLLWLGGVMSVVFFPFLAAFAIWLYVLIFIFTGLWFQYYCLDALARLRGAAPVQDAVADGA</sequence>
<dbReference type="RefSeq" id="WP_273669919.1">
    <property type="nucleotide sequence ID" value="NZ_JAQQXR010000002.1"/>
</dbReference>
<keyword evidence="2 5" id="KW-0812">Transmembrane</keyword>
<evidence type="ECO:0000313" key="7">
    <source>
        <dbReference type="Proteomes" id="UP001221208"/>
    </source>
</evidence>
<feature type="transmembrane region" description="Helical" evidence="5">
    <location>
        <begin position="199"/>
        <end position="220"/>
    </location>
</feature>
<proteinExistence type="predicted"/>
<keyword evidence="4 5" id="KW-0472">Membrane</keyword>
<evidence type="ECO:0000256" key="2">
    <source>
        <dbReference type="ARBA" id="ARBA00022692"/>
    </source>
</evidence>
<protein>
    <submittedName>
        <fullName evidence="6">EI24 domain-containing protein</fullName>
    </submittedName>
</protein>
<dbReference type="Pfam" id="PF07264">
    <property type="entry name" value="EI24"/>
    <property type="match status" value="1"/>
</dbReference>
<organism evidence="6 7">
    <name type="scientific">Janthinobacterium fluminis</name>
    <dbReference type="NCBI Taxonomy" id="2987524"/>
    <lineage>
        <taxon>Bacteria</taxon>
        <taxon>Pseudomonadati</taxon>
        <taxon>Pseudomonadota</taxon>
        <taxon>Betaproteobacteria</taxon>
        <taxon>Burkholderiales</taxon>
        <taxon>Oxalobacteraceae</taxon>
        <taxon>Janthinobacterium</taxon>
    </lineage>
</organism>
<evidence type="ECO:0000256" key="4">
    <source>
        <dbReference type="ARBA" id="ARBA00023136"/>
    </source>
</evidence>
<dbReference type="InterPro" id="IPR059112">
    <property type="entry name" value="CysZ/EI24"/>
</dbReference>
<evidence type="ECO:0000256" key="5">
    <source>
        <dbReference type="SAM" id="Phobius"/>
    </source>
</evidence>
<evidence type="ECO:0000313" key="6">
    <source>
        <dbReference type="EMBL" id="MDC8757236.1"/>
    </source>
</evidence>